<keyword evidence="2" id="KW-1185">Reference proteome</keyword>
<organism evidence="1 2">
    <name type="scientific">Mycoplasma struthionis</name>
    <dbReference type="NCBI Taxonomy" id="538220"/>
    <lineage>
        <taxon>Bacteria</taxon>
        <taxon>Bacillati</taxon>
        <taxon>Mycoplasmatota</taxon>
        <taxon>Mollicutes</taxon>
        <taxon>Mycoplasmataceae</taxon>
        <taxon>Mycoplasma</taxon>
    </lineage>
</organism>
<dbReference type="OrthoDB" id="400102at2"/>
<dbReference type="KEGG" id="mstr:EGN60_01395"/>
<evidence type="ECO:0000313" key="1">
    <source>
        <dbReference type="EMBL" id="AZG68621.1"/>
    </source>
</evidence>
<proteinExistence type="predicted"/>
<dbReference type="AlphaFoldDB" id="A0A3G8LGI5"/>
<accession>A0A3G8LGI5</accession>
<protein>
    <submittedName>
        <fullName evidence="1">Uncharacterized protein</fullName>
    </submittedName>
</protein>
<reference evidence="1 2" key="1">
    <citation type="submission" date="2018-11" db="EMBL/GenBank/DDBJ databases">
        <title>Genome sequence of Mycoplasma struthionis sp. nov.</title>
        <authorList>
            <person name="Spergser J."/>
        </authorList>
    </citation>
    <scope>NUCLEOTIDE SEQUENCE [LARGE SCALE GENOMIC DNA]</scope>
    <source>
        <strain evidence="1 2">237IA</strain>
    </source>
</reference>
<dbReference type="EMBL" id="CP034044">
    <property type="protein sequence ID" value="AZG68621.1"/>
    <property type="molecule type" value="Genomic_DNA"/>
</dbReference>
<gene>
    <name evidence="1" type="ORF">EGN60_01395</name>
</gene>
<sequence>MKNNRTSLTFISQTFDIKHLEIDGLYINSELKDTWVKFENYSIASFKKCFIKAVIEKEEICFILTNAFITNIDNEISVKYSGVMKPYKSIKKPNEFIQNAKIELKNLEHAIKNSLAMKDLGLDKKNQKDINELKINLFELSAVTLFNLTPEEVLWN</sequence>
<evidence type="ECO:0000313" key="2">
    <source>
        <dbReference type="Proteomes" id="UP000275883"/>
    </source>
</evidence>
<dbReference type="Proteomes" id="UP000275883">
    <property type="component" value="Chromosome"/>
</dbReference>
<dbReference type="RefSeq" id="WP_124724316.1">
    <property type="nucleotide sequence ID" value="NZ_CP034044.1"/>
</dbReference>
<name>A0A3G8LGI5_9MOLU</name>
<dbReference type="NCBIfam" id="NF045935">
    <property type="entry name" value="MSC_0621_epsi"/>
    <property type="match status" value="1"/>
</dbReference>